<sequence length="18" mass="2123">MIHLHHLTNLRSVFGFLS</sequence>
<name>A0A0A9ACE4_ARUDO</name>
<protein>
    <submittedName>
        <fullName evidence="1">Uncharacterized protein</fullName>
    </submittedName>
</protein>
<accession>A0A0A9ACE4</accession>
<dbReference type="AlphaFoldDB" id="A0A0A9ACE4"/>
<evidence type="ECO:0000313" key="1">
    <source>
        <dbReference type="EMBL" id="JAD44757.1"/>
    </source>
</evidence>
<organism evidence="1">
    <name type="scientific">Arundo donax</name>
    <name type="common">Giant reed</name>
    <name type="synonym">Donax arundinaceus</name>
    <dbReference type="NCBI Taxonomy" id="35708"/>
    <lineage>
        <taxon>Eukaryota</taxon>
        <taxon>Viridiplantae</taxon>
        <taxon>Streptophyta</taxon>
        <taxon>Embryophyta</taxon>
        <taxon>Tracheophyta</taxon>
        <taxon>Spermatophyta</taxon>
        <taxon>Magnoliopsida</taxon>
        <taxon>Liliopsida</taxon>
        <taxon>Poales</taxon>
        <taxon>Poaceae</taxon>
        <taxon>PACMAD clade</taxon>
        <taxon>Arundinoideae</taxon>
        <taxon>Arundineae</taxon>
        <taxon>Arundo</taxon>
    </lineage>
</organism>
<proteinExistence type="predicted"/>
<dbReference type="EMBL" id="GBRH01253138">
    <property type="protein sequence ID" value="JAD44757.1"/>
    <property type="molecule type" value="Transcribed_RNA"/>
</dbReference>
<reference evidence="1" key="2">
    <citation type="journal article" date="2015" name="Data Brief">
        <title>Shoot transcriptome of the giant reed, Arundo donax.</title>
        <authorList>
            <person name="Barrero R.A."/>
            <person name="Guerrero F.D."/>
            <person name="Moolhuijzen P."/>
            <person name="Goolsby J.A."/>
            <person name="Tidwell J."/>
            <person name="Bellgard S.E."/>
            <person name="Bellgard M.I."/>
        </authorList>
    </citation>
    <scope>NUCLEOTIDE SEQUENCE</scope>
    <source>
        <tissue evidence="1">Shoot tissue taken approximately 20 cm above the soil surface</tissue>
    </source>
</reference>
<reference evidence="1" key="1">
    <citation type="submission" date="2014-09" db="EMBL/GenBank/DDBJ databases">
        <authorList>
            <person name="Magalhaes I.L.F."/>
            <person name="Oliveira U."/>
            <person name="Santos F.R."/>
            <person name="Vidigal T.H.D.A."/>
            <person name="Brescovit A.D."/>
            <person name="Santos A.J."/>
        </authorList>
    </citation>
    <scope>NUCLEOTIDE SEQUENCE</scope>
    <source>
        <tissue evidence="1">Shoot tissue taken approximately 20 cm above the soil surface</tissue>
    </source>
</reference>